<feature type="region of interest" description="Disordered" evidence="1">
    <location>
        <begin position="1"/>
        <end position="20"/>
    </location>
</feature>
<dbReference type="Proteomes" id="UP000247755">
    <property type="component" value="Unassembled WGS sequence"/>
</dbReference>
<reference evidence="2 3" key="1">
    <citation type="submission" date="2018-05" db="EMBL/GenBank/DDBJ databases">
        <title>Comparative genomics of bacterial root endophytes of switchgrass collected from native prairies over two seasons.</title>
        <authorList>
            <person name="Tang Y."/>
        </authorList>
    </citation>
    <scope>NUCLEOTIDE SEQUENCE [LARGE SCALE GENOMIC DNA]</scope>
    <source>
        <strain evidence="2 3">NFIX32</strain>
    </source>
</reference>
<sequence>MTGGMLVQHGGSGGVSGGTGGQAVVDLAVFRVARISPTVAKPRAARSVGEPERPTKDNEGTLR</sequence>
<name>A0A318IH11_BURPY</name>
<protein>
    <submittedName>
        <fullName evidence="2">Uncharacterized protein</fullName>
    </submittedName>
</protein>
<dbReference type="EMBL" id="QJJY01000023">
    <property type="protein sequence ID" value="PXX26602.1"/>
    <property type="molecule type" value="Genomic_DNA"/>
</dbReference>
<accession>A0A318IH11</accession>
<proteinExistence type="predicted"/>
<evidence type="ECO:0000313" key="2">
    <source>
        <dbReference type="EMBL" id="PXX26602.1"/>
    </source>
</evidence>
<evidence type="ECO:0000256" key="1">
    <source>
        <dbReference type="SAM" id="MobiDB-lite"/>
    </source>
</evidence>
<feature type="region of interest" description="Disordered" evidence="1">
    <location>
        <begin position="39"/>
        <end position="63"/>
    </location>
</feature>
<evidence type="ECO:0000313" key="3">
    <source>
        <dbReference type="Proteomes" id="UP000247755"/>
    </source>
</evidence>
<dbReference type="AlphaFoldDB" id="A0A318IH11"/>
<feature type="compositionally biased region" description="Basic and acidic residues" evidence="1">
    <location>
        <begin position="49"/>
        <end position="63"/>
    </location>
</feature>
<feature type="compositionally biased region" description="Gly residues" evidence="1">
    <location>
        <begin position="10"/>
        <end position="20"/>
    </location>
</feature>
<organism evidence="2 3">
    <name type="scientific">Burkholderia pyrrocinia</name>
    <name type="common">Pseudomonas pyrrocinia</name>
    <dbReference type="NCBI Taxonomy" id="60550"/>
    <lineage>
        <taxon>Bacteria</taxon>
        <taxon>Pseudomonadati</taxon>
        <taxon>Pseudomonadota</taxon>
        <taxon>Betaproteobacteria</taxon>
        <taxon>Burkholderiales</taxon>
        <taxon>Burkholderiaceae</taxon>
        <taxon>Burkholderia</taxon>
        <taxon>Burkholderia cepacia complex</taxon>
    </lineage>
</organism>
<comment type="caution">
    <text evidence="2">The sequence shown here is derived from an EMBL/GenBank/DDBJ whole genome shotgun (WGS) entry which is preliminary data.</text>
</comment>
<gene>
    <name evidence="2" type="ORF">NA66_102371</name>
</gene>